<dbReference type="RefSeq" id="WP_344451433.1">
    <property type="nucleotide sequence ID" value="NZ_BAAATZ010000012.1"/>
</dbReference>
<reference evidence="3" key="1">
    <citation type="journal article" date="2019" name="Int. J. Syst. Evol. Microbiol.">
        <title>The Global Catalogue of Microorganisms (GCM) 10K type strain sequencing project: providing services to taxonomists for standard genome sequencing and annotation.</title>
        <authorList>
            <consortium name="The Broad Institute Genomics Platform"/>
            <consortium name="The Broad Institute Genome Sequencing Center for Infectious Disease"/>
            <person name="Wu L."/>
            <person name="Ma J."/>
        </authorList>
    </citation>
    <scope>NUCLEOTIDE SEQUENCE [LARGE SCALE GENOMIC DNA]</scope>
    <source>
        <strain evidence="3">JCM 8201</strain>
    </source>
</reference>
<gene>
    <name evidence="2" type="ORF">GCM10010439_34490</name>
</gene>
<sequence length="190" mass="20972">MRKKAGLLAGSVVLVLAVVGTASAVWPHGSAPEVDPRLRAELTPLIRHHLETRHYERGLWGDSYLGPGSRTLCEVRVIQTREEGTALAVGIHVLCEEFIARDATLLLGSGYGGVLLVELNGAQGGRTVTRVEEPPEHLPFNEMFDRAFTKGGVDELDRIARRGVERERKRLYDRARRVHGLPSAAPVRRD</sequence>
<feature type="chain" id="PRO_5045156294" evidence="1">
    <location>
        <begin position="25"/>
        <end position="190"/>
    </location>
</feature>
<evidence type="ECO:0000256" key="1">
    <source>
        <dbReference type="SAM" id="SignalP"/>
    </source>
</evidence>
<feature type="signal peptide" evidence="1">
    <location>
        <begin position="1"/>
        <end position="24"/>
    </location>
</feature>
<dbReference type="EMBL" id="BAAATZ010000012">
    <property type="protein sequence ID" value="GAA2727783.1"/>
    <property type="molecule type" value="Genomic_DNA"/>
</dbReference>
<accession>A0ABP6GRG7</accession>
<keyword evidence="3" id="KW-1185">Reference proteome</keyword>
<comment type="caution">
    <text evidence="2">The sequence shown here is derived from an EMBL/GenBank/DDBJ whole genome shotgun (WGS) entry which is preliminary data.</text>
</comment>
<protein>
    <submittedName>
        <fullName evidence="2">Uncharacterized protein</fullName>
    </submittedName>
</protein>
<keyword evidence="1" id="KW-0732">Signal</keyword>
<name>A0ABP6GRG7_9ACTN</name>
<dbReference type="Proteomes" id="UP001501842">
    <property type="component" value="Unassembled WGS sequence"/>
</dbReference>
<evidence type="ECO:0000313" key="2">
    <source>
        <dbReference type="EMBL" id="GAA2727783.1"/>
    </source>
</evidence>
<proteinExistence type="predicted"/>
<evidence type="ECO:0000313" key="3">
    <source>
        <dbReference type="Proteomes" id="UP001501842"/>
    </source>
</evidence>
<organism evidence="2 3">
    <name type="scientific">Actinocorallia aurantiaca</name>
    <dbReference type="NCBI Taxonomy" id="46204"/>
    <lineage>
        <taxon>Bacteria</taxon>
        <taxon>Bacillati</taxon>
        <taxon>Actinomycetota</taxon>
        <taxon>Actinomycetes</taxon>
        <taxon>Streptosporangiales</taxon>
        <taxon>Thermomonosporaceae</taxon>
        <taxon>Actinocorallia</taxon>
    </lineage>
</organism>